<dbReference type="EMBL" id="CAJNRE010020189">
    <property type="protein sequence ID" value="CAF2224082.1"/>
    <property type="molecule type" value="Genomic_DNA"/>
</dbReference>
<keyword evidence="2" id="KW-0732">Signal</keyword>
<feature type="transmembrane region" description="Helical" evidence="1">
    <location>
        <begin position="109"/>
        <end position="135"/>
    </location>
</feature>
<organism evidence="3 5">
    <name type="scientific">Rotaria magnacalcarata</name>
    <dbReference type="NCBI Taxonomy" id="392030"/>
    <lineage>
        <taxon>Eukaryota</taxon>
        <taxon>Metazoa</taxon>
        <taxon>Spiralia</taxon>
        <taxon>Gnathifera</taxon>
        <taxon>Rotifera</taxon>
        <taxon>Eurotatoria</taxon>
        <taxon>Bdelloidea</taxon>
        <taxon>Philodinida</taxon>
        <taxon>Philodinidae</taxon>
        <taxon>Rotaria</taxon>
    </lineage>
</organism>
<reference evidence="3" key="1">
    <citation type="submission" date="2021-02" db="EMBL/GenBank/DDBJ databases">
        <authorList>
            <person name="Nowell W R."/>
        </authorList>
    </citation>
    <scope>NUCLEOTIDE SEQUENCE</scope>
</reference>
<evidence type="ECO:0000256" key="1">
    <source>
        <dbReference type="SAM" id="Phobius"/>
    </source>
</evidence>
<gene>
    <name evidence="3" type="ORF">MBJ925_LOCUS36534</name>
    <name evidence="4" type="ORF">SMN809_LOCUS3451</name>
</gene>
<dbReference type="Proteomes" id="UP000676336">
    <property type="component" value="Unassembled WGS sequence"/>
</dbReference>
<dbReference type="AlphaFoldDB" id="A0A817A316"/>
<evidence type="ECO:0000256" key="2">
    <source>
        <dbReference type="SAM" id="SignalP"/>
    </source>
</evidence>
<accession>A0A817A316</accession>
<dbReference type="Proteomes" id="UP000663824">
    <property type="component" value="Unassembled WGS sequence"/>
</dbReference>
<protein>
    <submittedName>
        <fullName evidence="3">Uncharacterized protein</fullName>
    </submittedName>
</protein>
<evidence type="ECO:0000313" key="5">
    <source>
        <dbReference type="Proteomes" id="UP000663824"/>
    </source>
</evidence>
<evidence type="ECO:0000313" key="3">
    <source>
        <dbReference type="EMBL" id="CAF2224082.1"/>
    </source>
</evidence>
<keyword evidence="1" id="KW-0472">Membrane</keyword>
<proteinExistence type="predicted"/>
<dbReference type="EMBL" id="CAJOBI010000718">
    <property type="protein sequence ID" value="CAF3841186.1"/>
    <property type="molecule type" value="Genomic_DNA"/>
</dbReference>
<feature type="chain" id="PRO_5036231015" evidence="2">
    <location>
        <begin position="22"/>
        <end position="156"/>
    </location>
</feature>
<keyword evidence="1" id="KW-0812">Transmembrane</keyword>
<sequence length="156" mass="16778">MKVYYLLWSLTLGFIILRVKAQGESTTDENQTTPNDATSISTIELSTSAYTTQEPLVTSTTKATQNAQTSTPAPISIITRNTTTTTTRTTTTTTTTTTTKRIPPSNPTWIIVGSLAGGFAFIGLTITGVGLCICCMKSSKKAQTRTQVIPLRISTY</sequence>
<feature type="signal peptide" evidence="2">
    <location>
        <begin position="1"/>
        <end position="21"/>
    </location>
</feature>
<evidence type="ECO:0000313" key="4">
    <source>
        <dbReference type="EMBL" id="CAF3841186.1"/>
    </source>
</evidence>
<keyword evidence="1" id="KW-1133">Transmembrane helix</keyword>
<name>A0A817A316_9BILA</name>
<comment type="caution">
    <text evidence="3">The sequence shown here is derived from an EMBL/GenBank/DDBJ whole genome shotgun (WGS) entry which is preliminary data.</text>
</comment>